<keyword evidence="4" id="KW-1185">Reference proteome</keyword>
<proteinExistence type="predicted"/>
<gene>
    <name evidence="3" type="ORF">AHA02nite_03170</name>
</gene>
<dbReference type="PROSITE" id="PS51257">
    <property type="entry name" value="PROKAR_LIPOPROTEIN"/>
    <property type="match status" value="1"/>
</dbReference>
<evidence type="ECO:0000256" key="1">
    <source>
        <dbReference type="SAM" id="MobiDB-lite"/>
    </source>
</evidence>
<evidence type="ECO:0000256" key="2">
    <source>
        <dbReference type="SAM" id="SignalP"/>
    </source>
</evidence>
<organism evidence="3 4">
    <name type="scientific">Alkalibacillus haloalkaliphilus</name>
    <dbReference type="NCBI Taxonomy" id="94136"/>
    <lineage>
        <taxon>Bacteria</taxon>
        <taxon>Bacillati</taxon>
        <taxon>Bacillota</taxon>
        <taxon>Bacilli</taxon>
        <taxon>Bacillales</taxon>
        <taxon>Bacillaceae</taxon>
        <taxon>Alkalibacillus</taxon>
    </lineage>
</organism>
<feature type="region of interest" description="Disordered" evidence="1">
    <location>
        <begin position="27"/>
        <end position="75"/>
    </location>
</feature>
<feature type="chain" id="PRO_5038426918" description="Lipoprotein" evidence="2">
    <location>
        <begin position="24"/>
        <end position="203"/>
    </location>
</feature>
<keyword evidence="2" id="KW-0732">Signal</keyword>
<evidence type="ECO:0000313" key="4">
    <source>
        <dbReference type="Proteomes" id="UP000321440"/>
    </source>
</evidence>
<sequence>MGKQKWFYLILSCLFLFILTACLGDSDDGTDEDTQEESEGVSENEDNIDSETNEEEETTADKDQDDNSTQAVAPSEIEDTLEFTRVWFTFGSPERQPNAGVWLYTEDDHPSDVTDVFDFDEYDILLYQIGDEEYLGYDLRAQRMVLEDDDVVRVVVGIHDEPKDYRDPEDYEMPRQYLQVNKEDLRGKSFIFETEDGEALSVQ</sequence>
<dbReference type="EMBL" id="BJYA01000001">
    <property type="protein sequence ID" value="GEN44541.1"/>
    <property type="molecule type" value="Genomic_DNA"/>
</dbReference>
<feature type="compositionally biased region" description="Acidic residues" evidence="1">
    <location>
        <begin position="27"/>
        <end position="66"/>
    </location>
</feature>
<dbReference type="Proteomes" id="UP000321440">
    <property type="component" value="Unassembled WGS sequence"/>
</dbReference>
<feature type="signal peptide" evidence="2">
    <location>
        <begin position="1"/>
        <end position="23"/>
    </location>
</feature>
<reference evidence="3 4" key="1">
    <citation type="submission" date="2019-07" db="EMBL/GenBank/DDBJ databases">
        <title>Whole genome shotgun sequence of Alkalibacillus haloalkaliphilus NBRC 103110.</title>
        <authorList>
            <person name="Hosoyama A."/>
            <person name="Uohara A."/>
            <person name="Ohji S."/>
            <person name="Ichikawa N."/>
        </authorList>
    </citation>
    <scope>NUCLEOTIDE SEQUENCE [LARGE SCALE GENOMIC DNA]</scope>
    <source>
        <strain evidence="3 4">NBRC 103110</strain>
    </source>
</reference>
<comment type="caution">
    <text evidence="3">The sequence shown here is derived from an EMBL/GenBank/DDBJ whole genome shotgun (WGS) entry which is preliminary data.</text>
</comment>
<protein>
    <recommendedName>
        <fullName evidence="5">Lipoprotein</fullName>
    </recommendedName>
</protein>
<evidence type="ECO:0008006" key="5">
    <source>
        <dbReference type="Google" id="ProtNLM"/>
    </source>
</evidence>
<dbReference type="RefSeq" id="WP_146813706.1">
    <property type="nucleotide sequence ID" value="NZ_BJYA01000001.1"/>
</dbReference>
<dbReference type="OrthoDB" id="2991525at2"/>
<accession>A0A511W1A8</accession>
<evidence type="ECO:0000313" key="3">
    <source>
        <dbReference type="EMBL" id="GEN44541.1"/>
    </source>
</evidence>
<dbReference type="AlphaFoldDB" id="A0A511W1A8"/>
<name>A0A511W1A8_9BACI</name>